<evidence type="ECO:0000256" key="4">
    <source>
        <dbReference type="ARBA" id="ARBA00023136"/>
    </source>
</evidence>
<organism evidence="8 9">
    <name type="scientific">Chara braunii</name>
    <name type="common">Braun's stonewort</name>
    <dbReference type="NCBI Taxonomy" id="69332"/>
    <lineage>
        <taxon>Eukaryota</taxon>
        <taxon>Viridiplantae</taxon>
        <taxon>Streptophyta</taxon>
        <taxon>Charophyceae</taxon>
        <taxon>Charales</taxon>
        <taxon>Characeae</taxon>
        <taxon>Chara</taxon>
    </lineage>
</organism>
<dbReference type="Proteomes" id="UP000265515">
    <property type="component" value="Unassembled WGS sequence"/>
</dbReference>
<keyword evidence="9" id="KW-1185">Reference proteome</keyword>
<feature type="chain" id="PRO_5017190945" description="TMEM205-like domain-containing protein" evidence="6">
    <location>
        <begin position="17"/>
        <end position="222"/>
    </location>
</feature>
<dbReference type="EMBL" id="BFEA01000061">
    <property type="protein sequence ID" value="GBG65427.1"/>
    <property type="molecule type" value="Genomic_DNA"/>
</dbReference>
<evidence type="ECO:0000256" key="2">
    <source>
        <dbReference type="ARBA" id="ARBA00022692"/>
    </source>
</evidence>
<evidence type="ECO:0000259" key="7">
    <source>
        <dbReference type="Pfam" id="PF13664"/>
    </source>
</evidence>
<feature type="transmembrane region" description="Helical" evidence="5">
    <location>
        <begin position="91"/>
        <end position="114"/>
    </location>
</feature>
<proteinExistence type="predicted"/>
<dbReference type="OrthoDB" id="1641132at2759"/>
<comment type="subcellular location">
    <subcellularLocation>
        <location evidence="1">Membrane</location>
    </subcellularLocation>
</comment>
<dbReference type="InterPro" id="IPR025423">
    <property type="entry name" value="TMEM205-like"/>
</dbReference>
<evidence type="ECO:0000256" key="3">
    <source>
        <dbReference type="ARBA" id="ARBA00022989"/>
    </source>
</evidence>
<keyword evidence="2 5" id="KW-0812">Transmembrane</keyword>
<feature type="domain" description="TMEM205-like" evidence="7">
    <location>
        <begin position="56"/>
        <end position="158"/>
    </location>
</feature>
<evidence type="ECO:0000313" key="8">
    <source>
        <dbReference type="EMBL" id="GBG65427.1"/>
    </source>
</evidence>
<evidence type="ECO:0000256" key="1">
    <source>
        <dbReference type="ARBA" id="ARBA00004370"/>
    </source>
</evidence>
<keyword evidence="6" id="KW-0732">Signal</keyword>
<dbReference type="PANTHER" id="PTHR47652:SF3">
    <property type="entry name" value="MITOCHONDRIAL IMPORT INNER MEMBRANE TRANSLOCASE SUBUNIT TIM44"/>
    <property type="match status" value="1"/>
</dbReference>
<accession>A0A388K5U8</accession>
<dbReference type="Pfam" id="PF13664">
    <property type="entry name" value="DUF4149"/>
    <property type="match status" value="1"/>
</dbReference>
<sequence>MHWATTLSILVAIAAAAIVYTPKPLGQHAAASPLAKWIKLDALVVGRAISFAHLMAFATAFGSSLWATFIGGVIAFRCLPRHQFGMLQSKLFPAYFRVVLTCVSVCLMALGLTHPFTKTAAAAERLQFWILSGSAVATAINLVLLEPWTTKIMFQRHKIEREAGLGGEVGLSRNREEAKTNPALAAINKRFGIVHGLSSMCNVVSFGGLTAHLWYLGNRIQL</sequence>
<evidence type="ECO:0000256" key="6">
    <source>
        <dbReference type="SAM" id="SignalP"/>
    </source>
</evidence>
<evidence type="ECO:0000313" key="9">
    <source>
        <dbReference type="Proteomes" id="UP000265515"/>
    </source>
</evidence>
<reference evidence="8 9" key="1">
    <citation type="journal article" date="2018" name="Cell">
        <title>The Chara Genome: Secondary Complexity and Implications for Plant Terrestrialization.</title>
        <authorList>
            <person name="Nishiyama T."/>
            <person name="Sakayama H."/>
            <person name="Vries J.D."/>
            <person name="Buschmann H."/>
            <person name="Saint-Marcoux D."/>
            <person name="Ullrich K.K."/>
            <person name="Haas F.B."/>
            <person name="Vanderstraeten L."/>
            <person name="Becker D."/>
            <person name="Lang D."/>
            <person name="Vosolsobe S."/>
            <person name="Rombauts S."/>
            <person name="Wilhelmsson P.K.I."/>
            <person name="Janitza P."/>
            <person name="Kern R."/>
            <person name="Heyl A."/>
            <person name="Rumpler F."/>
            <person name="Villalobos L.I.A.C."/>
            <person name="Clay J.M."/>
            <person name="Skokan R."/>
            <person name="Toyoda A."/>
            <person name="Suzuki Y."/>
            <person name="Kagoshima H."/>
            <person name="Schijlen E."/>
            <person name="Tajeshwar N."/>
            <person name="Catarino B."/>
            <person name="Hetherington A.J."/>
            <person name="Saltykova A."/>
            <person name="Bonnot C."/>
            <person name="Breuninger H."/>
            <person name="Symeonidi A."/>
            <person name="Radhakrishnan G.V."/>
            <person name="Van Nieuwerburgh F."/>
            <person name="Deforce D."/>
            <person name="Chang C."/>
            <person name="Karol K.G."/>
            <person name="Hedrich R."/>
            <person name="Ulvskov P."/>
            <person name="Glockner G."/>
            <person name="Delwiche C.F."/>
            <person name="Petrasek J."/>
            <person name="Van de Peer Y."/>
            <person name="Friml J."/>
            <person name="Beilby M."/>
            <person name="Dolan L."/>
            <person name="Kohara Y."/>
            <person name="Sugano S."/>
            <person name="Fujiyama A."/>
            <person name="Delaux P.-M."/>
            <person name="Quint M."/>
            <person name="TheiBen G."/>
            <person name="Hagemann M."/>
            <person name="Harholt J."/>
            <person name="Dunand C."/>
            <person name="Zachgo S."/>
            <person name="Langdale J."/>
            <person name="Maumus F."/>
            <person name="Straeten D.V.D."/>
            <person name="Gould S.B."/>
            <person name="Rensing S.A."/>
        </authorList>
    </citation>
    <scope>NUCLEOTIDE SEQUENCE [LARGE SCALE GENOMIC DNA]</scope>
    <source>
        <strain evidence="8 9">S276</strain>
    </source>
</reference>
<name>A0A388K5U8_CHABU</name>
<feature type="signal peptide" evidence="6">
    <location>
        <begin position="1"/>
        <end position="16"/>
    </location>
</feature>
<dbReference type="GO" id="GO:0016020">
    <property type="term" value="C:membrane"/>
    <property type="evidence" value="ECO:0007669"/>
    <property type="project" value="UniProtKB-SubCell"/>
</dbReference>
<comment type="caution">
    <text evidence="8">The sequence shown here is derived from an EMBL/GenBank/DDBJ whole genome shotgun (WGS) entry which is preliminary data.</text>
</comment>
<gene>
    <name evidence="8" type="ORF">CBR_g50787</name>
</gene>
<feature type="transmembrane region" description="Helical" evidence="5">
    <location>
        <begin position="55"/>
        <end position="79"/>
    </location>
</feature>
<keyword evidence="3 5" id="KW-1133">Transmembrane helix</keyword>
<protein>
    <recommendedName>
        <fullName evidence="7">TMEM205-like domain-containing protein</fullName>
    </recommendedName>
</protein>
<dbReference type="PANTHER" id="PTHR47652">
    <property type="entry name" value="MITOCHONDRIAL IMPORT INNER MEMBRANE TRANSLOCASE SUBUNIT TIM44"/>
    <property type="match status" value="1"/>
</dbReference>
<dbReference type="OMA" id="PLTSKTM"/>
<feature type="transmembrane region" description="Helical" evidence="5">
    <location>
        <begin position="126"/>
        <end position="145"/>
    </location>
</feature>
<dbReference type="AlphaFoldDB" id="A0A388K5U8"/>
<keyword evidence="4 5" id="KW-0472">Membrane</keyword>
<evidence type="ECO:0000256" key="5">
    <source>
        <dbReference type="SAM" id="Phobius"/>
    </source>
</evidence>
<dbReference type="Gramene" id="GBG65427">
    <property type="protein sequence ID" value="GBG65427"/>
    <property type="gene ID" value="CBR_g50787"/>
</dbReference>